<reference evidence="4" key="1">
    <citation type="journal article" date="2020" name="Stud. Mycol.">
        <title>101 Dothideomycetes genomes: a test case for predicting lifestyles and emergence of pathogens.</title>
        <authorList>
            <person name="Haridas S."/>
            <person name="Albert R."/>
            <person name="Binder M."/>
            <person name="Bloem J."/>
            <person name="Labutti K."/>
            <person name="Salamov A."/>
            <person name="Andreopoulos B."/>
            <person name="Baker S."/>
            <person name="Barry K."/>
            <person name="Bills G."/>
            <person name="Bluhm B."/>
            <person name="Cannon C."/>
            <person name="Castanera R."/>
            <person name="Culley D."/>
            <person name="Daum C."/>
            <person name="Ezra D."/>
            <person name="Gonzalez J."/>
            <person name="Henrissat B."/>
            <person name="Kuo A."/>
            <person name="Liang C."/>
            <person name="Lipzen A."/>
            <person name="Lutzoni F."/>
            <person name="Magnuson J."/>
            <person name="Mondo S."/>
            <person name="Nolan M."/>
            <person name="Ohm R."/>
            <person name="Pangilinan J."/>
            <person name="Park H.-J."/>
            <person name="Ramirez L."/>
            <person name="Alfaro M."/>
            <person name="Sun H."/>
            <person name="Tritt A."/>
            <person name="Yoshinaga Y."/>
            <person name="Zwiers L.-H."/>
            <person name="Turgeon B."/>
            <person name="Goodwin S."/>
            <person name="Spatafora J."/>
            <person name="Crous P."/>
            <person name="Grigoriev I."/>
        </authorList>
    </citation>
    <scope>NUCLEOTIDE SEQUENCE</scope>
    <source>
        <strain evidence="4">CBS 279.74</strain>
    </source>
</reference>
<evidence type="ECO:0000259" key="3">
    <source>
        <dbReference type="Pfam" id="PF00857"/>
    </source>
</evidence>
<dbReference type="SUPFAM" id="SSF52499">
    <property type="entry name" value="Isochorismatase-like hydrolases"/>
    <property type="match status" value="1"/>
</dbReference>
<gene>
    <name evidence="4" type="ORF">K504DRAFT_461013</name>
</gene>
<feature type="domain" description="Isochorismatase-like" evidence="3">
    <location>
        <begin position="11"/>
        <end position="191"/>
    </location>
</feature>
<sequence>MAAYEIIPSRTALFLLDLQVVRTQKNPSLEALMTHTSSIIQKLRSKGITIAHCRVAFTPSEMESIPDTNATFSQAKKDSSHAALFNMDSPMSAFHTAVTPDDVDIVVRKNRVGPFLNAPQDVHGIFKERGIDTLILGGISTGGAVLSTVVQAADLDYRLFVLEDACKDCSEETHGFLMDFFAKRATVINSEQLETFIK</sequence>
<dbReference type="PANTHER" id="PTHR43540:SF1">
    <property type="entry name" value="ISOCHORISMATASE HYDROLASE"/>
    <property type="match status" value="1"/>
</dbReference>
<evidence type="ECO:0000256" key="1">
    <source>
        <dbReference type="ARBA" id="ARBA00006336"/>
    </source>
</evidence>
<dbReference type="GO" id="GO:0016787">
    <property type="term" value="F:hydrolase activity"/>
    <property type="evidence" value="ECO:0007669"/>
    <property type="project" value="UniProtKB-KW"/>
</dbReference>
<protein>
    <submittedName>
        <fullName evidence="4">Isochorismatase hydrolase</fullName>
    </submittedName>
</protein>
<dbReference type="AlphaFoldDB" id="A0A6G1JVW9"/>
<accession>A0A6G1JVW9</accession>
<dbReference type="CDD" id="cd00431">
    <property type="entry name" value="cysteine_hydrolases"/>
    <property type="match status" value="1"/>
</dbReference>
<dbReference type="InterPro" id="IPR000868">
    <property type="entry name" value="Isochorismatase-like_dom"/>
</dbReference>
<comment type="similarity">
    <text evidence="1">Belongs to the isochorismatase family.</text>
</comment>
<proteinExistence type="inferred from homology"/>
<name>A0A6G1JVW9_9PLEO</name>
<dbReference type="Pfam" id="PF00857">
    <property type="entry name" value="Isochorismatase"/>
    <property type="match status" value="1"/>
</dbReference>
<evidence type="ECO:0000256" key="2">
    <source>
        <dbReference type="ARBA" id="ARBA00022801"/>
    </source>
</evidence>
<dbReference type="InterPro" id="IPR036380">
    <property type="entry name" value="Isochorismatase-like_sf"/>
</dbReference>
<keyword evidence="2 4" id="KW-0378">Hydrolase</keyword>
<evidence type="ECO:0000313" key="5">
    <source>
        <dbReference type="Proteomes" id="UP000799428"/>
    </source>
</evidence>
<organism evidence="4 5">
    <name type="scientific">Pleomassaria siparia CBS 279.74</name>
    <dbReference type="NCBI Taxonomy" id="1314801"/>
    <lineage>
        <taxon>Eukaryota</taxon>
        <taxon>Fungi</taxon>
        <taxon>Dikarya</taxon>
        <taxon>Ascomycota</taxon>
        <taxon>Pezizomycotina</taxon>
        <taxon>Dothideomycetes</taxon>
        <taxon>Pleosporomycetidae</taxon>
        <taxon>Pleosporales</taxon>
        <taxon>Pleomassariaceae</taxon>
        <taxon>Pleomassaria</taxon>
    </lineage>
</organism>
<dbReference type="PANTHER" id="PTHR43540">
    <property type="entry name" value="PEROXYUREIDOACRYLATE/UREIDOACRYLATE AMIDOHYDROLASE-RELATED"/>
    <property type="match status" value="1"/>
</dbReference>
<dbReference type="Proteomes" id="UP000799428">
    <property type="component" value="Unassembled WGS sequence"/>
</dbReference>
<dbReference type="Gene3D" id="3.40.50.850">
    <property type="entry name" value="Isochorismatase-like"/>
    <property type="match status" value="1"/>
</dbReference>
<dbReference type="EMBL" id="MU005781">
    <property type="protein sequence ID" value="KAF2704756.1"/>
    <property type="molecule type" value="Genomic_DNA"/>
</dbReference>
<dbReference type="InterPro" id="IPR050272">
    <property type="entry name" value="Isochorismatase-like_hydrls"/>
</dbReference>
<evidence type="ECO:0000313" key="4">
    <source>
        <dbReference type="EMBL" id="KAF2704756.1"/>
    </source>
</evidence>
<dbReference type="OrthoDB" id="167809at2759"/>
<keyword evidence="5" id="KW-1185">Reference proteome</keyword>